<reference evidence="4 5" key="2">
    <citation type="submission" date="2016-08" db="EMBL/GenBank/DDBJ databases">
        <title>Pervasive Adenine N6-methylation of Active Genes in Fungi.</title>
        <authorList>
            <consortium name="DOE Joint Genome Institute"/>
            <person name="Mondo S.J."/>
            <person name="Dannebaum R.O."/>
            <person name="Kuo R.C."/>
            <person name="Labutti K."/>
            <person name="Haridas S."/>
            <person name="Kuo A."/>
            <person name="Salamov A."/>
            <person name="Ahrendt S.R."/>
            <person name="Lipzen A."/>
            <person name="Sullivan W."/>
            <person name="Andreopoulos W.B."/>
            <person name="Clum A."/>
            <person name="Lindquist E."/>
            <person name="Daum C."/>
            <person name="Ramamoorthy G.K."/>
            <person name="Gryganskyi A."/>
            <person name="Culley D."/>
            <person name="Magnuson J.K."/>
            <person name="James T.Y."/>
            <person name="O'Malley M.A."/>
            <person name="Stajich J.E."/>
            <person name="Spatafora J.W."/>
            <person name="Visel A."/>
            <person name="Grigoriev I.V."/>
        </authorList>
    </citation>
    <scope>NUCLEOTIDE SEQUENCE [LARGE SCALE GENOMIC DNA]</scope>
    <source>
        <strain evidence="4 5">S4</strain>
    </source>
</reference>
<dbReference type="OrthoDB" id="448573at2759"/>
<evidence type="ECO:0000313" key="4">
    <source>
        <dbReference type="EMBL" id="ORX80919.1"/>
    </source>
</evidence>
<dbReference type="AlphaFoldDB" id="A0A1Y1X536"/>
<dbReference type="Gene3D" id="1.20.120.1760">
    <property type="match status" value="1"/>
</dbReference>
<keyword evidence="5" id="KW-1185">Reference proteome</keyword>
<dbReference type="Pfam" id="PF01066">
    <property type="entry name" value="CDP-OH_P_transf"/>
    <property type="match status" value="1"/>
</dbReference>
<keyword evidence="3" id="KW-0812">Transmembrane</keyword>
<protein>
    <submittedName>
        <fullName evidence="4">Phosphatidylglycerophosphate synthase</fullName>
    </submittedName>
</protein>
<proteinExistence type="inferred from homology"/>
<dbReference type="GO" id="GO:0016780">
    <property type="term" value="F:phosphotransferase activity, for other substituted phosphate groups"/>
    <property type="evidence" value="ECO:0007669"/>
    <property type="project" value="InterPro"/>
</dbReference>
<keyword evidence="3" id="KW-0472">Membrane</keyword>
<organism evidence="4 5">
    <name type="scientific">Anaeromyces robustus</name>
    <dbReference type="NCBI Taxonomy" id="1754192"/>
    <lineage>
        <taxon>Eukaryota</taxon>
        <taxon>Fungi</taxon>
        <taxon>Fungi incertae sedis</taxon>
        <taxon>Chytridiomycota</taxon>
        <taxon>Chytridiomycota incertae sedis</taxon>
        <taxon>Neocallimastigomycetes</taxon>
        <taxon>Neocallimastigales</taxon>
        <taxon>Neocallimastigaceae</taxon>
        <taxon>Anaeromyces</taxon>
    </lineage>
</organism>
<keyword evidence="1 2" id="KW-0808">Transferase</keyword>
<feature type="transmembrane region" description="Helical" evidence="3">
    <location>
        <begin position="99"/>
        <end position="118"/>
    </location>
</feature>
<accession>A0A1Y1X536</accession>
<evidence type="ECO:0000256" key="1">
    <source>
        <dbReference type="ARBA" id="ARBA00022679"/>
    </source>
</evidence>
<dbReference type="GO" id="GO:0016020">
    <property type="term" value="C:membrane"/>
    <property type="evidence" value="ECO:0007669"/>
    <property type="project" value="InterPro"/>
</dbReference>
<reference evidence="4 5" key="1">
    <citation type="submission" date="2016-08" db="EMBL/GenBank/DDBJ databases">
        <title>A Parts List for Fungal Cellulosomes Revealed by Comparative Genomics.</title>
        <authorList>
            <consortium name="DOE Joint Genome Institute"/>
            <person name="Haitjema C.H."/>
            <person name="Gilmore S.P."/>
            <person name="Henske J.K."/>
            <person name="Solomon K.V."/>
            <person name="De Groot R."/>
            <person name="Kuo A."/>
            <person name="Mondo S.J."/>
            <person name="Salamov A.A."/>
            <person name="Labutti K."/>
            <person name="Zhao Z."/>
            <person name="Chiniquy J."/>
            <person name="Barry K."/>
            <person name="Brewer H.M."/>
            <person name="Purvine S.O."/>
            <person name="Wright A.T."/>
            <person name="Boxma B."/>
            <person name="Van Alen T."/>
            <person name="Hackstein J.H."/>
            <person name="Baker S.E."/>
            <person name="Grigoriev I.V."/>
            <person name="O'Malley M.A."/>
        </authorList>
    </citation>
    <scope>NUCLEOTIDE SEQUENCE [LARGE SCALE GENOMIC DNA]</scope>
    <source>
        <strain evidence="4 5">S4</strain>
    </source>
</reference>
<keyword evidence="3" id="KW-1133">Transmembrane helix</keyword>
<feature type="transmembrane region" description="Helical" evidence="3">
    <location>
        <begin position="73"/>
        <end position="93"/>
    </location>
</feature>
<dbReference type="GO" id="GO:0008654">
    <property type="term" value="P:phospholipid biosynthetic process"/>
    <property type="evidence" value="ECO:0007669"/>
    <property type="project" value="InterPro"/>
</dbReference>
<gene>
    <name evidence="4" type="ORF">BCR32DRAFT_293558</name>
</gene>
<dbReference type="PROSITE" id="PS00379">
    <property type="entry name" value="CDP_ALCOHOL_P_TRANSF"/>
    <property type="match status" value="1"/>
</dbReference>
<feature type="transmembrane region" description="Helical" evidence="3">
    <location>
        <begin position="130"/>
        <end position="149"/>
    </location>
</feature>
<dbReference type="InterPro" id="IPR000462">
    <property type="entry name" value="CDP-OH_P_trans"/>
</dbReference>
<name>A0A1Y1X536_9FUNG</name>
<dbReference type="EMBL" id="MCFG01000131">
    <property type="protein sequence ID" value="ORX80919.1"/>
    <property type="molecule type" value="Genomic_DNA"/>
</dbReference>
<sequence length="184" mass="21040">MIEFIKVFIKNGNKSKIANVITSIRILCSIALLFNPVFSWAFYLLYIIAGLSDMIDGTIARKTNSVSEFGSKLDTIADIIFVSVCLIELIPIMNFPFWLYVWIISIGFIKLNSILYGYIKLKEIVSVHSFMNKITGLLLFIFPLTVSIIPLKYSTIIICIFATVAAIQEGYYVKIKFKHHKLYY</sequence>
<evidence type="ECO:0000313" key="5">
    <source>
        <dbReference type="Proteomes" id="UP000193944"/>
    </source>
</evidence>
<comment type="caution">
    <text evidence="4">The sequence shown here is derived from an EMBL/GenBank/DDBJ whole genome shotgun (WGS) entry which is preliminary data.</text>
</comment>
<dbReference type="Proteomes" id="UP000193944">
    <property type="component" value="Unassembled WGS sequence"/>
</dbReference>
<dbReference type="InterPro" id="IPR043130">
    <property type="entry name" value="CDP-OH_PTrfase_TM_dom"/>
</dbReference>
<evidence type="ECO:0000256" key="3">
    <source>
        <dbReference type="SAM" id="Phobius"/>
    </source>
</evidence>
<evidence type="ECO:0000256" key="2">
    <source>
        <dbReference type="RuleBase" id="RU003750"/>
    </source>
</evidence>
<comment type="similarity">
    <text evidence="2">Belongs to the CDP-alcohol phosphatidyltransferase class-I family.</text>
</comment>
<dbReference type="InterPro" id="IPR048254">
    <property type="entry name" value="CDP_ALCOHOL_P_TRANSF_CS"/>
</dbReference>